<evidence type="ECO:0000313" key="6">
    <source>
        <dbReference type="EMBL" id="TQM83730.1"/>
    </source>
</evidence>
<evidence type="ECO:0000256" key="2">
    <source>
        <dbReference type="ARBA" id="ARBA00023125"/>
    </source>
</evidence>
<dbReference type="InterPro" id="IPR001647">
    <property type="entry name" value="HTH_TetR"/>
</dbReference>
<dbReference type="PANTHER" id="PTHR30055:SF234">
    <property type="entry name" value="HTH-TYPE TRANSCRIPTIONAL REGULATOR BETI"/>
    <property type="match status" value="1"/>
</dbReference>
<dbReference type="SUPFAM" id="SSF46689">
    <property type="entry name" value="Homeodomain-like"/>
    <property type="match status" value="1"/>
</dbReference>
<dbReference type="InterPro" id="IPR050109">
    <property type="entry name" value="HTH-type_TetR-like_transc_reg"/>
</dbReference>
<proteinExistence type="predicted"/>
<keyword evidence="2 4" id="KW-0238">DNA-binding</keyword>
<keyword evidence="7" id="KW-1185">Reference proteome</keyword>
<keyword evidence="3" id="KW-0804">Transcription</keyword>
<dbReference type="PANTHER" id="PTHR30055">
    <property type="entry name" value="HTH-TYPE TRANSCRIPTIONAL REGULATOR RUTR"/>
    <property type="match status" value="1"/>
</dbReference>
<dbReference type="GO" id="GO:0000976">
    <property type="term" value="F:transcription cis-regulatory region binding"/>
    <property type="evidence" value="ECO:0007669"/>
    <property type="project" value="TreeGrafter"/>
</dbReference>
<feature type="DNA-binding region" description="H-T-H motif" evidence="4">
    <location>
        <begin position="27"/>
        <end position="46"/>
    </location>
</feature>
<dbReference type="Gene3D" id="1.10.357.10">
    <property type="entry name" value="Tetracycline Repressor, domain 2"/>
    <property type="match status" value="1"/>
</dbReference>
<gene>
    <name evidence="6" type="ORF">FHX81_6157</name>
</gene>
<dbReference type="PRINTS" id="PR00455">
    <property type="entry name" value="HTHTETR"/>
</dbReference>
<dbReference type="AlphaFoldDB" id="A0A543JLK5"/>
<dbReference type="OrthoDB" id="7505659at2"/>
<dbReference type="InterPro" id="IPR009057">
    <property type="entry name" value="Homeodomain-like_sf"/>
</dbReference>
<name>A0A543JLK5_9PSEU</name>
<feature type="domain" description="HTH tetR-type" evidence="5">
    <location>
        <begin position="4"/>
        <end position="64"/>
    </location>
</feature>
<dbReference type="RefSeq" id="WP_141981699.1">
    <property type="nucleotide sequence ID" value="NZ_VFPP01000001.1"/>
</dbReference>
<keyword evidence="1" id="KW-0805">Transcription regulation</keyword>
<dbReference type="Proteomes" id="UP000316628">
    <property type="component" value="Unassembled WGS sequence"/>
</dbReference>
<comment type="caution">
    <text evidence="6">The sequence shown here is derived from an EMBL/GenBank/DDBJ whole genome shotgun (WGS) entry which is preliminary data.</text>
</comment>
<evidence type="ECO:0000256" key="1">
    <source>
        <dbReference type="ARBA" id="ARBA00023015"/>
    </source>
</evidence>
<dbReference type="GO" id="GO:0003700">
    <property type="term" value="F:DNA-binding transcription factor activity"/>
    <property type="evidence" value="ECO:0007669"/>
    <property type="project" value="TreeGrafter"/>
</dbReference>
<organism evidence="6 7">
    <name type="scientific">Saccharothrix saharensis</name>
    <dbReference type="NCBI Taxonomy" id="571190"/>
    <lineage>
        <taxon>Bacteria</taxon>
        <taxon>Bacillati</taxon>
        <taxon>Actinomycetota</taxon>
        <taxon>Actinomycetes</taxon>
        <taxon>Pseudonocardiales</taxon>
        <taxon>Pseudonocardiaceae</taxon>
        <taxon>Saccharothrix</taxon>
    </lineage>
</organism>
<protein>
    <submittedName>
        <fullName evidence="6">TetR family transcriptional regulator</fullName>
    </submittedName>
</protein>
<dbReference type="PROSITE" id="PS50977">
    <property type="entry name" value="HTH_TETR_2"/>
    <property type="match status" value="1"/>
</dbReference>
<dbReference type="Pfam" id="PF00440">
    <property type="entry name" value="TetR_N"/>
    <property type="match status" value="1"/>
</dbReference>
<reference evidence="6 7" key="1">
    <citation type="submission" date="2019-06" db="EMBL/GenBank/DDBJ databases">
        <title>Sequencing the genomes of 1000 actinobacteria strains.</title>
        <authorList>
            <person name="Klenk H.-P."/>
        </authorList>
    </citation>
    <scope>NUCLEOTIDE SEQUENCE [LARGE SCALE GENOMIC DNA]</scope>
    <source>
        <strain evidence="6 7">DSM 45456</strain>
    </source>
</reference>
<dbReference type="EMBL" id="VFPP01000001">
    <property type="protein sequence ID" value="TQM83730.1"/>
    <property type="molecule type" value="Genomic_DNA"/>
</dbReference>
<evidence type="ECO:0000313" key="7">
    <source>
        <dbReference type="Proteomes" id="UP000316628"/>
    </source>
</evidence>
<evidence type="ECO:0000259" key="5">
    <source>
        <dbReference type="PROSITE" id="PS50977"/>
    </source>
</evidence>
<evidence type="ECO:0000256" key="3">
    <source>
        <dbReference type="ARBA" id="ARBA00023163"/>
    </source>
</evidence>
<sequence length="200" mass="21484">MARALTEDQLLDRVAGVFARHGFDHTSVKDLADAVGLSKAGLLHHYPSKQALFDAARDVGRTHSDELFAQATRVPVGPARDRRAVELLVDFALDRPGLIALESRAISLLGADDVDGDRLDALSQHVLAVFGADEDGGDTERLVRVIGMLSALAVLSLAANHAGEKTAWRPHIIATCLDALGHREPPPLHPSPRDPSHREA</sequence>
<accession>A0A543JLK5</accession>
<evidence type="ECO:0000256" key="4">
    <source>
        <dbReference type="PROSITE-ProRule" id="PRU00335"/>
    </source>
</evidence>